<evidence type="ECO:0000256" key="5">
    <source>
        <dbReference type="ARBA" id="ARBA00022679"/>
    </source>
</evidence>
<dbReference type="CDD" id="cd00082">
    <property type="entry name" value="HisKA"/>
    <property type="match status" value="1"/>
</dbReference>
<keyword evidence="7 12" id="KW-0418">Kinase</keyword>
<dbReference type="GO" id="GO:0005886">
    <property type="term" value="C:plasma membrane"/>
    <property type="evidence" value="ECO:0007669"/>
    <property type="project" value="TreeGrafter"/>
</dbReference>
<keyword evidence="9 10" id="KW-0472">Membrane</keyword>
<dbReference type="SUPFAM" id="SSF55874">
    <property type="entry name" value="ATPase domain of HSP90 chaperone/DNA topoisomerase II/histidine kinase"/>
    <property type="match status" value="1"/>
</dbReference>
<dbReference type="Gene3D" id="1.10.287.130">
    <property type="match status" value="1"/>
</dbReference>
<evidence type="ECO:0000259" key="11">
    <source>
        <dbReference type="PROSITE" id="PS50109"/>
    </source>
</evidence>
<name>A0A5C4XKS5_9HYPH</name>
<dbReference type="InterPro" id="IPR003594">
    <property type="entry name" value="HATPase_dom"/>
</dbReference>
<evidence type="ECO:0000256" key="3">
    <source>
        <dbReference type="ARBA" id="ARBA00012438"/>
    </source>
</evidence>
<keyword evidence="4" id="KW-0597">Phosphoprotein</keyword>
<dbReference type="InterPro" id="IPR004358">
    <property type="entry name" value="Sig_transdc_His_kin-like_C"/>
</dbReference>
<keyword evidence="5" id="KW-0808">Transferase</keyword>
<evidence type="ECO:0000313" key="12">
    <source>
        <dbReference type="EMBL" id="TNM64032.1"/>
    </source>
</evidence>
<dbReference type="EMBL" id="VDMN01000002">
    <property type="protein sequence ID" value="TNM64032.1"/>
    <property type="molecule type" value="Genomic_DNA"/>
</dbReference>
<dbReference type="InterPro" id="IPR005467">
    <property type="entry name" value="His_kinase_dom"/>
</dbReference>
<evidence type="ECO:0000256" key="7">
    <source>
        <dbReference type="ARBA" id="ARBA00022777"/>
    </source>
</evidence>
<sequence length="453" mass="48964">MTRSLRFRLAAGALISIAVALSLVWYVLGHLFEDYLADQYANEMTAVSDALGARLAIEDGNLRLASEPSDPRFQIPAGGRYWQITAEGGETPLRSRSLWDQELSRALLLPDMYCGFHQAEGPDGGVILVSIKDMVLTEGDHQTTFTVYTAFSKDDMEAALASYHWPLMLMLIVTGALLLLASFLQGLIGLKPLSHLRREIADIRAGRSSQMGASGPAEVTPLVNEINMLLSERETAVERARARASDLAHGLKTPLTVLSHLAEALPADRREMALQQIELVRQRADRQLQAARLGVEQMATTSLIGISGKLVSVLSPVTRSRGIEWTLDIDPDITIQADPADVAEAMGNILDNAVRFAERRIEISALQDREMTVLRIGDDGPGAAPDRYASMLKRGVSGGEEGMGAGLGLAISRDIATAYGGDLQLDRSRLGGLEVALCLPNKALANLQPNSFG</sequence>
<reference evidence="12 13" key="1">
    <citation type="submission" date="2019-06" db="EMBL/GenBank/DDBJ databases">
        <title>The draft genome of Rhizobium smilacinae PTYR-5.</title>
        <authorList>
            <person name="Liu L."/>
            <person name="Li L."/>
            <person name="Zhang X."/>
        </authorList>
    </citation>
    <scope>NUCLEOTIDE SEQUENCE [LARGE SCALE GENOMIC DNA]</scope>
    <source>
        <strain evidence="12 13">PTYR-5</strain>
    </source>
</reference>
<dbReference type="Gene3D" id="3.30.565.10">
    <property type="entry name" value="Histidine kinase-like ATPase, C-terminal domain"/>
    <property type="match status" value="1"/>
</dbReference>
<gene>
    <name evidence="12" type="ORF">FHP24_11215</name>
</gene>
<dbReference type="PANTHER" id="PTHR45436">
    <property type="entry name" value="SENSOR HISTIDINE KINASE YKOH"/>
    <property type="match status" value="1"/>
</dbReference>
<protein>
    <recommendedName>
        <fullName evidence="3">histidine kinase</fullName>
        <ecNumber evidence="3">2.7.13.3</ecNumber>
    </recommendedName>
</protein>
<dbReference type="SMART" id="SM00387">
    <property type="entry name" value="HATPase_c"/>
    <property type="match status" value="1"/>
</dbReference>
<dbReference type="InterPro" id="IPR036097">
    <property type="entry name" value="HisK_dim/P_sf"/>
</dbReference>
<dbReference type="OrthoDB" id="9809567at2"/>
<dbReference type="GO" id="GO:0000155">
    <property type="term" value="F:phosphorelay sensor kinase activity"/>
    <property type="evidence" value="ECO:0007669"/>
    <property type="project" value="InterPro"/>
</dbReference>
<dbReference type="InterPro" id="IPR003661">
    <property type="entry name" value="HisK_dim/P_dom"/>
</dbReference>
<keyword evidence="13" id="KW-1185">Reference proteome</keyword>
<evidence type="ECO:0000256" key="8">
    <source>
        <dbReference type="ARBA" id="ARBA00022989"/>
    </source>
</evidence>
<keyword evidence="8 10" id="KW-1133">Transmembrane helix</keyword>
<feature type="transmembrane region" description="Helical" evidence="10">
    <location>
        <begin position="163"/>
        <end position="188"/>
    </location>
</feature>
<evidence type="ECO:0000256" key="6">
    <source>
        <dbReference type="ARBA" id="ARBA00022692"/>
    </source>
</evidence>
<evidence type="ECO:0000256" key="2">
    <source>
        <dbReference type="ARBA" id="ARBA00004370"/>
    </source>
</evidence>
<dbReference type="AlphaFoldDB" id="A0A5C4XKS5"/>
<dbReference type="PROSITE" id="PS50109">
    <property type="entry name" value="HIS_KIN"/>
    <property type="match status" value="1"/>
</dbReference>
<accession>A0A5C4XKS5</accession>
<evidence type="ECO:0000256" key="10">
    <source>
        <dbReference type="SAM" id="Phobius"/>
    </source>
</evidence>
<dbReference type="SUPFAM" id="SSF47384">
    <property type="entry name" value="Homodimeric domain of signal transducing histidine kinase"/>
    <property type="match status" value="1"/>
</dbReference>
<feature type="transmembrane region" description="Helical" evidence="10">
    <location>
        <begin position="7"/>
        <end position="28"/>
    </location>
</feature>
<proteinExistence type="predicted"/>
<dbReference type="Proteomes" id="UP000311605">
    <property type="component" value="Unassembled WGS sequence"/>
</dbReference>
<keyword evidence="6 10" id="KW-0812">Transmembrane</keyword>
<comment type="subcellular location">
    <subcellularLocation>
        <location evidence="2">Membrane</location>
    </subcellularLocation>
</comment>
<comment type="catalytic activity">
    <reaction evidence="1">
        <text>ATP + protein L-histidine = ADP + protein N-phospho-L-histidine.</text>
        <dbReference type="EC" id="2.7.13.3"/>
    </reaction>
</comment>
<evidence type="ECO:0000256" key="9">
    <source>
        <dbReference type="ARBA" id="ARBA00023136"/>
    </source>
</evidence>
<dbReference type="InterPro" id="IPR050428">
    <property type="entry name" value="TCS_sensor_his_kinase"/>
</dbReference>
<comment type="caution">
    <text evidence="12">The sequence shown here is derived from an EMBL/GenBank/DDBJ whole genome shotgun (WGS) entry which is preliminary data.</text>
</comment>
<evidence type="ECO:0000256" key="1">
    <source>
        <dbReference type="ARBA" id="ARBA00000085"/>
    </source>
</evidence>
<evidence type="ECO:0000256" key="4">
    <source>
        <dbReference type="ARBA" id="ARBA00022553"/>
    </source>
</evidence>
<dbReference type="Pfam" id="PF02518">
    <property type="entry name" value="HATPase_c"/>
    <property type="match status" value="1"/>
</dbReference>
<feature type="domain" description="Histidine kinase" evidence="11">
    <location>
        <begin position="246"/>
        <end position="443"/>
    </location>
</feature>
<dbReference type="PANTHER" id="PTHR45436:SF5">
    <property type="entry name" value="SENSOR HISTIDINE KINASE TRCS"/>
    <property type="match status" value="1"/>
</dbReference>
<organism evidence="12 13">
    <name type="scientific">Aliirhizobium smilacinae</name>
    <dbReference type="NCBI Taxonomy" id="1395944"/>
    <lineage>
        <taxon>Bacteria</taxon>
        <taxon>Pseudomonadati</taxon>
        <taxon>Pseudomonadota</taxon>
        <taxon>Alphaproteobacteria</taxon>
        <taxon>Hyphomicrobiales</taxon>
        <taxon>Rhizobiaceae</taxon>
        <taxon>Aliirhizobium</taxon>
    </lineage>
</organism>
<dbReference type="EC" id="2.7.13.3" evidence="3"/>
<evidence type="ECO:0000313" key="13">
    <source>
        <dbReference type="Proteomes" id="UP000311605"/>
    </source>
</evidence>
<dbReference type="InterPro" id="IPR036890">
    <property type="entry name" value="HATPase_C_sf"/>
</dbReference>
<dbReference type="PRINTS" id="PR00344">
    <property type="entry name" value="BCTRLSENSOR"/>
</dbReference>